<comment type="caution">
    <text evidence="1">The sequence shown here is derived from an EMBL/GenBank/DDBJ whole genome shotgun (WGS) entry which is preliminary data.</text>
</comment>
<name>A0AAV4WKG0_CAEEX</name>
<keyword evidence="2" id="KW-1185">Reference proteome</keyword>
<evidence type="ECO:0000313" key="2">
    <source>
        <dbReference type="Proteomes" id="UP001054945"/>
    </source>
</evidence>
<dbReference type="AlphaFoldDB" id="A0AAV4WKG0"/>
<dbReference type="Proteomes" id="UP001054945">
    <property type="component" value="Unassembled WGS sequence"/>
</dbReference>
<gene>
    <name evidence="1" type="ORF">CEXT_87361</name>
</gene>
<accession>A0AAV4WKG0</accession>
<protein>
    <submittedName>
        <fullName evidence="1">Uncharacterized protein</fullName>
    </submittedName>
</protein>
<proteinExistence type="predicted"/>
<organism evidence="1 2">
    <name type="scientific">Caerostris extrusa</name>
    <name type="common">Bark spider</name>
    <name type="synonym">Caerostris bankana</name>
    <dbReference type="NCBI Taxonomy" id="172846"/>
    <lineage>
        <taxon>Eukaryota</taxon>
        <taxon>Metazoa</taxon>
        <taxon>Ecdysozoa</taxon>
        <taxon>Arthropoda</taxon>
        <taxon>Chelicerata</taxon>
        <taxon>Arachnida</taxon>
        <taxon>Araneae</taxon>
        <taxon>Araneomorphae</taxon>
        <taxon>Entelegynae</taxon>
        <taxon>Araneoidea</taxon>
        <taxon>Araneidae</taxon>
        <taxon>Caerostris</taxon>
    </lineage>
</organism>
<reference evidence="1 2" key="1">
    <citation type="submission" date="2021-06" db="EMBL/GenBank/DDBJ databases">
        <title>Caerostris extrusa draft genome.</title>
        <authorList>
            <person name="Kono N."/>
            <person name="Arakawa K."/>
        </authorList>
    </citation>
    <scope>NUCLEOTIDE SEQUENCE [LARGE SCALE GENOMIC DNA]</scope>
</reference>
<sequence length="91" mass="10377">MLDAYPLPKILKYKIFSTIDLRVCILNCLLKMQKKHYGYKVNGKLYNFLHGTFEVTNGDAYFPIPEGPTMEAGYLPAFSTGSNVNEEFFPC</sequence>
<evidence type="ECO:0000313" key="1">
    <source>
        <dbReference type="EMBL" id="GIY83021.1"/>
    </source>
</evidence>
<dbReference type="EMBL" id="BPLR01016323">
    <property type="protein sequence ID" value="GIY83021.1"/>
    <property type="molecule type" value="Genomic_DNA"/>
</dbReference>